<sequence length="43" mass="4885">MPTSTATQAAHLIGDWRAVNSLQQQSRQFSAVTEQQQWQCPRV</sequence>
<comment type="caution">
    <text evidence="1">The sequence shown here is derived from an EMBL/GenBank/DDBJ whole genome shotgun (WGS) entry which is preliminary data.</text>
</comment>
<keyword evidence="2" id="KW-1185">Reference proteome</keyword>
<evidence type="ECO:0000313" key="2">
    <source>
        <dbReference type="Proteomes" id="UP000265520"/>
    </source>
</evidence>
<evidence type="ECO:0000313" key="1">
    <source>
        <dbReference type="EMBL" id="MCI32360.1"/>
    </source>
</evidence>
<reference evidence="1 2" key="1">
    <citation type="journal article" date="2018" name="Front. Plant Sci.">
        <title>Red Clover (Trifolium pratense) and Zigzag Clover (T. medium) - A Picture of Genomic Similarities and Differences.</title>
        <authorList>
            <person name="Dluhosova J."/>
            <person name="Istvanek J."/>
            <person name="Nedelnik J."/>
            <person name="Repkova J."/>
        </authorList>
    </citation>
    <scope>NUCLEOTIDE SEQUENCE [LARGE SCALE GENOMIC DNA]</scope>
    <source>
        <strain evidence="2">cv. 10/8</strain>
        <tissue evidence="1">Leaf</tissue>
    </source>
</reference>
<name>A0A392R9B9_9FABA</name>
<dbReference type="AlphaFoldDB" id="A0A392R9B9"/>
<dbReference type="Proteomes" id="UP000265520">
    <property type="component" value="Unassembled WGS sequence"/>
</dbReference>
<organism evidence="1 2">
    <name type="scientific">Trifolium medium</name>
    <dbReference type="NCBI Taxonomy" id="97028"/>
    <lineage>
        <taxon>Eukaryota</taxon>
        <taxon>Viridiplantae</taxon>
        <taxon>Streptophyta</taxon>
        <taxon>Embryophyta</taxon>
        <taxon>Tracheophyta</taxon>
        <taxon>Spermatophyta</taxon>
        <taxon>Magnoliopsida</taxon>
        <taxon>eudicotyledons</taxon>
        <taxon>Gunneridae</taxon>
        <taxon>Pentapetalae</taxon>
        <taxon>rosids</taxon>
        <taxon>fabids</taxon>
        <taxon>Fabales</taxon>
        <taxon>Fabaceae</taxon>
        <taxon>Papilionoideae</taxon>
        <taxon>50 kb inversion clade</taxon>
        <taxon>NPAAA clade</taxon>
        <taxon>Hologalegina</taxon>
        <taxon>IRL clade</taxon>
        <taxon>Trifolieae</taxon>
        <taxon>Trifolium</taxon>
    </lineage>
</organism>
<accession>A0A392R9B9</accession>
<proteinExistence type="predicted"/>
<protein>
    <submittedName>
        <fullName evidence="1">Uncharacterized protein</fullName>
    </submittedName>
</protein>
<dbReference type="EMBL" id="LXQA010194854">
    <property type="protein sequence ID" value="MCI32360.1"/>
    <property type="molecule type" value="Genomic_DNA"/>
</dbReference>
<feature type="non-terminal residue" evidence="1">
    <location>
        <position position="43"/>
    </location>
</feature>